<keyword evidence="6" id="KW-0378">Hydrolase</keyword>
<dbReference type="NCBIfam" id="TIGR00758">
    <property type="entry name" value="UDG_fam4"/>
    <property type="match status" value="1"/>
</dbReference>
<gene>
    <name evidence="11" type="ORF">FIV42_22655</name>
</gene>
<sequence length="490" mass="55190">MENVMGGLMLEVCIDNGWEQWRDLARELVRRDVAPVDVTWRDAGERQQTLLGAVDTVSLDDVLERPPTRPRPRVSRRFVDVAKLASFHRDPTRWGRLYKLLWRLAAGEAGLMDVRTDADVAEVEAMAKAVRRDAHKMKAFVRFKKLVVDGEEFFVAWHRPDHRIVRKVAPFFKDRFAAMNWTIMTPDETVSWDGERLSFDEGTPRSEAPQSDELEGLWKTYYRSIFNPARIKLQAMFAEMPKKHWATMPETAAIPRMLQEASARVRSMVDASPQGARVPVGESATYDELREACRRCRACEQCEGATQAVFGEGPADARLMLVGEQPGDTEDRVGRPFVGPAGQVLDRALAAAGIGRDTVYVTSAVKHFGYEQRGDKRIHKRPDSYVTEMCRPWLTAELELVRPQVIVALGATSAGVLCGRRVAVTKERGQPIRTPHAELLIPTFHPAAILRHPDTTAQQQRFDALVDDLRRAGQAVEAPENSSWRPMVSS</sequence>
<dbReference type="PANTHER" id="PTHR33693">
    <property type="entry name" value="TYPE-5 URACIL-DNA GLYCOSYLASE"/>
    <property type="match status" value="1"/>
</dbReference>
<reference evidence="11 12" key="1">
    <citation type="submission" date="2019-06" db="EMBL/GenBank/DDBJ databases">
        <title>Persicimonas caeni gen. nov., sp. nov., a predatory bacterium isolated from solar saltern.</title>
        <authorList>
            <person name="Wang S."/>
        </authorList>
    </citation>
    <scope>NUCLEOTIDE SEQUENCE [LARGE SCALE GENOMIC DNA]</scope>
    <source>
        <strain evidence="11 12">YN101</strain>
    </source>
</reference>
<evidence type="ECO:0000256" key="7">
    <source>
        <dbReference type="ARBA" id="ARBA00023004"/>
    </source>
</evidence>
<dbReference type="OrthoDB" id="5290748at2"/>
<dbReference type="Proteomes" id="UP000315995">
    <property type="component" value="Chromosome"/>
</dbReference>
<dbReference type="InterPro" id="IPR005122">
    <property type="entry name" value="Uracil-DNA_glycosylase-like"/>
</dbReference>
<dbReference type="SUPFAM" id="SSF52141">
    <property type="entry name" value="Uracil-DNA glycosylase-like"/>
    <property type="match status" value="1"/>
</dbReference>
<dbReference type="PANTHER" id="PTHR33693:SF9">
    <property type="entry name" value="TYPE-4 URACIL-DNA GLYCOSYLASE"/>
    <property type="match status" value="1"/>
</dbReference>
<keyword evidence="5" id="KW-0227">DNA damage</keyword>
<dbReference type="InterPro" id="IPR005273">
    <property type="entry name" value="Ura-DNA_glyco_family4"/>
</dbReference>
<dbReference type="GO" id="GO:0006281">
    <property type="term" value="P:DNA repair"/>
    <property type="evidence" value="ECO:0007669"/>
    <property type="project" value="UniProtKB-KW"/>
</dbReference>
<dbReference type="GO" id="GO:0046872">
    <property type="term" value="F:metal ion binding"/>
    <property type="evidence" value="ECO:0007669"/>
    <property type="project" value="UniProtKB-KW"/>
</dbReference>
<dbReference type="Pfam" id="PF13566">
    <property type="entry name" value="DUF4130"/>
    <property type="match status" value="1"/>
</dbReference>
<keyword evidence="8" id="KW-0411">Iron-sulfur</keyword>
<evidence type="ECO:0000259" key="10">
    <source>
        <dbReference type="SMART" id="SM00986"/>
    </source>
</evidence>
<dbReference type="Pfam" id="PF03167">
    <property type="entry name" value="UDG"/>
    <property type="match status" value="1"/>
</dbReference>
<dbReference type="NCBIfam" id="TIGR03914">
    <property type="entry name" value="UDG_fam_dom"/>
    <property type="match status" value="1"/>
</dbReference>
<keyword evidence="12" id="KW-1185">Reference proteome</keyword>
<evidence type="ECO:0000256" key="3">
    <source>
        <dbReference type="ARBA" id="ARBA00022485"/>
    </source>
</evidence>
<accession>A0A5B8Y9K6</accession>
<evidence type="ECO:0000313" key="11">
    <source>
        <dbReference type="EMBL" id="QDG53441.1"/>
    </source>
</evidence>
<evidence type="ECO:0000256" key="2">
    <source>
        <dbReference type="ARBA" id="ARBA00019403"/>
    </source>
</evidence>
<accession>A0A4Y6PYQ0</accession>
<dbReference type="SMART" id="SM00987">
    <property type="entry name" value="UreE_C"/>
    <property type="match status" value="1"/>
</dbReference>
<comment type="similarity">
    <text evidence="1">Belongs to the uracil-DNA glycosylase (UDG) superfamily. Type 4 (UDGa) family.</text>
</comment>
<dbReference type="GO" id="GO:0097506">
    <property type="term" value="F:deaminated base DNA N-glycosylase activity"/>
    <property type="evidence" value="ECO:0007669"/>
    <property type="project" value="UniProtKB-ARBA"/>
</dbReference>
<dbReference type="AlphaFoldDB" id="A0A4Y6PYQ0"/>
<dbReference type="EMBL" id="CP041186">
    <property type="protein sequence ID" value="QDG53441.1"/>
    <property type="molecule type" value="Genomic_DNA"/>
</dbReference>
<dbReference type="NCBIfam" id="TIGR03915">
    <property type="entry name" value="SAM_7_link_chp"/>
    <property type="match status" value="1"/>
</dbReference>
<proteinExistence type="inferred from homology"/>
<protein>
    <recommendedName>
        <fullName evidence="2">Type-4 uracil-DNA glycosylase</fullName>
    </recommendedName>
</protein>
<dbReference type="Gene3D" id="3.40.470.10">
    <property type="entry name" value="Uracil-DNA glycosylase-like domain"/>
    <property type="match status" value="1"/>
</dbReference>
<dbReference type="InterPro" id="IPR025404">
    <property type="entry name" value="DUF4130"/>
</dbReference>
<keyword evidence="3" id="KW-0004">4Fe-4S</keyword>
<evidence type="ECO:0000256" key="5">
    <source>
        <dbReference type="ARBA" id="ARBA00022763"/>
    </source>
</evidence>
<organism evidence="11 12">
    <name type="scientific">Persicimonas caeni</name>
    <dbReference type="NCBI Taxonomy" id="2292766"/>
    <lineage>
        <taxon>Bacteria</taxon>
        <taxon>Deltaproteobacteria</taxon>
        <taxon>Bradymonadales</taxon>
        <taxon>Bradymonadaceae</taxon>
        <taxon>Persicimonas</taxon>
    </lineage>
</organism>
<dbReference type="InterPro" id="IPR023875">
    <property type="entry name" value="DNA_repair_put"/>
</dbReference>
<evidence type="ECO:0000313" key="12">
    <source>
        <dbReference type="Proteomes" id="UP000315995"/>
    </source>
</evidence>
<evidence type="ECO:0000256" key="9">
    <source>
        <dbReference type="ARBA" id="ARBA00023204"/>
    </source>
</evidence>
<evidence type="ECO:0000256" key="4">
    <source>
        <dbReference type="ARBA" id="ARBA00022723"/>
    </source>
</evidence>
<evidence type="ECO:0000256" key="1">
    <source>
        <dbReference type="ARBA" id="ARBA00006521"/>
    </source>
</evidence>
<evidence type="ECO:0000256" key="8">
    <source>
        <dbReference type="ARBA" id="ARBA00023014"/>
    </source>
</evidence>
<dbReference type="InterPro" id="IPR051536">
    <property type="entry name" value="UDG_Type-4/5"/>
</dbReference>
<dbReference type="InterPro" id="IPR036895">
    <property type="entry name" value="Uracil-DNA_glycosylase-like_sf"/>
</dbReference>
<name>A0A4Y6PYQ0_PERCE</name>
<dbReference type="SMART" id="SM00986">
    <property type="entry name" value="UDG"/>
    <property type="match status" value="1"/>
</dbReference>
<feature type="domain" description="Uracil-DNA glycosylase-like" evidence="10">
    <location>
        <begin position="310"/>
        <end position="470"/>
    </location>
</feature>
<keyword evidence="4" id="KW-0479">Metal-binding</keyword>
<keyword evidence="7" id="KW-0408">Iron</keyword>
<evidence type="ECO:0000256" key="6">
    <source>
        <dbReference type="ARBA" id="ARBA00022801"/>
    </source>
</evidence>
<dbReference type="GO" id="GO:0051539">
    <property type="term" value="F:4 iron, 4 sulfur cluster binding"/>
    <property type="evidence" value="ECO:0007669"/>
    <property type="project" value="UniProtKB-KW"/>
</dbReference>
<dbReference type="CDD" id="cd10030">
    <property type="entry name" value="UDG-F4_TTUDGA_SPO1dp_like"/>
    <property type="match status" value="1"/>
</dbReference>
<keyword evidence="9" id="KW-0234">DNA repair</keyword>